<dbReference type="Pfam" id="PF03591">
    <property type="entry name" value="AzlC"/>
    <property type="match status" value="1"/>
</dbReference>
<comment type="subcellular location">
    <subcellularLocation>
        <location evidence="1">Cell membrane</location>
        <topology evidence="1">Multi-pass membrane protein</topology>
    </subcellularLocation>
</comment>
<dbReference type="AlphaFoldDB" id="A0A1H8S5P6"/>
<evidence type="ECO:0000256" key="3">
    <source>
        <dbReference type="ARBA" id="ARBA00022448"/>
    </source>
</evidence>
<dbReference type="PANTHER" id="PTHR34979:SF1">
    <property type="entry name" value="INNER MEMBRANE PROTEIN YGAZ"/>
    <property type="match status" value="1"/>
</dbReference>
<evidence type="ECO:0000256" key="7">
    <source>
        <dbReference type="ARBA" id="ARBA00023136"/>
    </source>
</evidence>
<organism evidence="9 10">
    <name type="scientific">Aquisalimonas asiatica</name>
    <dbReference type="NCBI Taxonomy" id="406100"/>
    <lineage>
        <taxon>Bacteria</taxon>
        <taxon>Pseudomonadati</taxon>
        <taxon>Pseudomonadota</taxon>
        <taxon>Gammaproteobacteria</taxon>
        <taxon>Chromatiales</taxon>
        <taxon>Ectothiorhodospiraceae</taxon>
        <taxon>Aquisalimonas</taxon>
    </lineage>
</organism>
<accession>A0A1H8S5P6</accession>
<comment type="similarity">
    <text evidence="2">Belongs to the AzlC family.</text>
</comment>
<dbReference type="STRING" id="406100.SAMN04488052_102520"/>
<evidence type="ECO:0000256" key="1">
    <source>
        <dbReference type="ARBA" id="ARBA00004651"/>
    </source>
</evidence>
<keyword evidence="5 8" id="KW-0812">Transmembrane</keyword>
<evidence type="ECO:0000313" key="9">
    <source>
        <dbReference type="EMBL" id="SEO74010.1"/>
    </source>
</evidence>
<dbReference type="PANTHER" id="PTHR34979">
    <property type="entry name" value="INNER MEMBRANE PROTEIN YGAZ"/>
    <property type="match status" value="1"/>
</dbReference>
<feature type="transmembrane region" description="Helical" evidence="8">
    <location>
        <begin position="210"/>
        <end position="228"/>
    </location>
</feature>
<keyword evidence="4" id="KW-1003">Cell membrane</keyword>
<gene>
    <name evidence="9" type="ORF">SAMN04488052_102520</name>
</gene>
<evidence type="ECO:0000256" key="8">
    <source>
        <dbReference type="SAM" id="Phobius"/>
    </source>
</evidence>
<dbReference type="EMBL" id="FOEG01000002">
    <property type="protein sequence ID" value="SEO74010.1"/>
    <property type="molecule type" value="Genomic_DNA"/>
</dbReference>
<keyword evidence="7 8" id="KW-0472">Membrane</keyword>
<feature type="transmembrane region" description="Helical" evidence="8">
    <location>
        <begin position="187"/>
        <end position="204"/>
    </location>
</feature>
<keyword evidence="3" id="KW-0813">Transport</keyword>
<reference evidence="9 10" key="1">
    <citation type="submission" date="2016-10" db="EMBL/GenBank/DDBJ databases">
        <authorList>
            <person name="de Groot N.N."/>
        </authorList>
    </citation>
    <scope>NUCLEOTIDE SEQUENCE [LARGE SCALE GENOMIC DNA]</scope>
    <source>
        <strain evidence="9 10">CGMCC 1.6291</strain>
    </source>
</reference>
<proteinExistence type="inferred from homology"/>
<keyword evidence="10" id="KW-1185">Reference proteome</keyword>
<evidence type="ECO:0000256" key="4">
    <source>
        <dbReference type="ARBA" id="ARBA00022475"/>
    </source>
</evidence>
<feature type="transmembrane region" description="Helical" evidence="8">
    <location>
        <begin position="128"/>
        <end position="146"/>
    </location>
</feature>
<dbReference type="GO" id="GO:1903785">
    <property type="term" value="P:L-valine transmembrane transport"/>
    <property type="evidence" value="ECO:0007669"/>
    <property type="project" value="TreeGrafter"/>
</dbReference>
<evidence type="ECO:0000313" key="10">
    <source>
        <dbReference type="Proteomes" id="UP000199657"/>
    </source>
</evidence>
<evidence type="ECO:0000256" key="5">
    <source>
        <dbReference type="ARBA" id="ARBA00022692"/>
    </source>
</evidence>
<dbReference type="GO" id="GO:0005886">
    <property type="term" value="C:plasma membrane"/>
    <property type="evidence" value="ECO:0007669"/>
    <property type="project" value="UniProtKB-SubCell"/>
</dbReference>
<protein>
    <submittedName>
        <fullName evidence="9">4-azaleucine resistance probable transporter AzlC</fullName>
    </submittedName>
</protein>
<sequence>MEQPTTTAQAALAGARASSPVTIAYAGIGLAAGVVGAEAGLSAAEVGVLSLLLFAGSAQFVFADLYAGALVTLVGTVFLVNLRHLLYATALSPRVQHLPLSARVVIGAQLTDETFALGTSLMGQRLQYAAWMIALNVTAYSAWVTGNVAGALLGALAGAIEAIGLEFALAGMFAALLVGQIRAGGRMGIRCAVAGLAGVIIIALDSWQPHPLNLMLTTVVAASAGVLIEQAAGRRRSEEAA</sequence>
<dbReference type="RefSeq" id="WP_171909844.1">
    <property type="nucleotide sequence ID" value="NZ_FOEG01000002.1"/>
</dbReference>
<evidence type="ECO:0000256" key="6">
    <source>
        <dbReference type="ARBA" id="ARBA00022989"/>
    </source>
</evidence>
<keyword evidence="6 8" id="KW-1133">Transmembrane helix</keyword>
<evidence type="ECO:0000256" key="2">
    <source>
        <dbReference type="ARBA" id="ARBA00010735"/>
    </source>
</evidence>
<dbReference type="Proteomes" id="UP000199657">
    <property type="component" value="Unassembled WGS sequence"/>
</dbReference>
<dbReference type="InterPro" id="IPR011606">
    <property type="entry name" value="Brnchd-chn_aa_trnsp_permease"/>
</dbReference>
<name>A0A1H8S5P6_9GAMM</name>
<feature type="transmembrane region" description="Helical" evidence="8">
    <location>
        <begin position="152"/>
        <end position="178"/>
    </location>
</feature>
<feature type="transmembrane region" description="Helical" evidence="8">
    <location>
        <begin position="60"/>
        <end position="82"/>
    </location>
</feature>